<feature type="transmembrane region" description="Helical" evidence="1">
    <location>
        <begin position="7"/>
        <end position="30"/>
    </location>
</feature>
<keyword evidence="3" id="KW-1185">Reference proteome</keyword>
<name>A0A7W0CFP4_9ACTN</name>
<protein>
    <submittedName>
        <fullName evidence="2">Uncharacterized protein</fullName>
    </submittedName>
</protein>
<keyword evidence="1" id="KW-1133">Transmembrane helix</keyword>
<feature type="transmembrane region" description="Helical" evidence="1">
    <location>
        <begin position="59"/>
        <end position="80"/>
    </location>
</feature>
<sequence length="153" mass="15754">MKTTYKILAYVIAAEVAIQSMLIALGIAGLGKWVSEGNIFEKSVMEGEGDLPFPEVIGLMLHGVNGHIVIPALALILLIVSFFARIPGGAKFAGLVLALVAAQALLGGFSRGGIPWMGAVHGFNALLLFAAALYTGRRVAKTAPAQAPATAAA</sequence>
<keyword evidence="1" id="KW-0812">Transmembrane</keyword>
<gene>
    <name evidence="2" type="ORF">HNR30_001651</name>
</gene>
<feature type="transmembrane region" description="Helical" evidence="1">
    <location>
        <begin position="92"/>
        <end position="110"/>
    </location>
</feature>
<accession>A0A7W0CFP4</accession>
<dbReference type="EMBL" id="JACDUR010000002">
    <property type="protein sequence ID" value="MBA2890310.1"/>
    <property type="molecule type" value="Genomic_DNA"/>
</dbReference>
<dbReference type="RefSeq" id="WP_181609145.1">
    <property type="nucleotide sequence ID" value="NZ_BAABAM010000006.1"/>
</dbReference>
<comment type="caution">
    <text evidence="2">The sequence shown here is derived from an EMBL/GenBank/DDBJ whole genome shotgun (WGS) entry which is preliminary data.</text>
</comment>
<organism evidence="2 3">
    <name type="scientific">Nonomuraea soli</name>
    <dbReference type="NCBI Taxonomy" id="1032476"/>
    <lineage>
        <taxon>Bacteria</taxon>
        <taxon>Bacillati</taxon>
        <taxon>Actinomycetota</taxon>
        <taxon>Actinomycetes</taxon>
        <taxon>Streptosporangiales</taxon>
        <taxon>Streptosporangiaceae</taxon>
        <taxon>Nonomuraea</taxon>
    </lineage>
</organism>
<reference evidence="2 3" key="1">
    <citation type="submission" date="2020-07" db="EMBL/GenBank/DDBJ databases">
        <title>Genomic Encyclopedia of Type Strains, Phase IV (KMG-IV): sequencing the most valuable type-strain genomes for metagenomic binning, comparative biology and taxonomic classification.</title>
        <authorList>
            <person name="Goeker M."/>
        </authorList>
    </citation>
    <scope>NUCLEOTIDE SEQUENCE [LARGE SCALE GENOMIC DNA]</scope>
    <source>
        <strain evidence="2 3">DSM 45533</strain>
    </source>
</reference>
<evidence type="ECO:0000313" key="2">
    <source>
        <dbReference type="EMBL" id="MBA2890310.1"/>
    </source>
</evidence>
<dbReference type="AlphaFoldDB" id="A0A7W0CFP4"/>
<evidence type="ECO:0000256" key="1">
    <source>
        <dbReference type="SAM" id="Phobius"/>
    </source>
</evidence>
<evidence type="ECO:0000313" key="3">
    <source>
        <dbReference type="Proteomes" id="UP000530928"/>
    </source>
</evidence>
<keyword evidence="1" id="KW-0472">Membrane</keyword>
<feature type="transmembrane region" description="Helical" evidence="1">
    <location>
        <begin position="116"/>
        <end position="134"/>
    </location>
</feature>
<proteinExistence type="predicted"/>
<dbReference type="Proteomes" id="UP000530928">
    <property type="component" value="Unassembled WGS sequence"/>
</dbReference>